<comment type="similarity">
    <text evidence="2">Belongs to the phosphohexose mutase family.</text>
</comment>
<feature type="compositionally biased region" description="Basic and acidic residues" evidence="7">
    <location>
        <begin position="477"/>
        <end position="487"/>
    </location>
</feature>
<evidence type="ECO:0000256" key="3">
    <source>
        <dbReference type="ARBA" id="ARBA00022553"/>
    </source>
</evidence>
<evidence type="ECO:0000259" key="9">
    <source>
        <dbReference type="Pfam" id="PF02879"/>
    </source>
</evidence>
<dbReference type="InterPro" id="IPR016055">
    <property type="entry name" value="A-D-PHexomutase_a/b/a-I/II/III"/>
</dbReference>
<evidence type="ECO:0000259" key="10">
    <source>
        <dbReference type="Pfam" id="PF02880"/>
    </source>
</evidence>
<feature type="compositionally biased region" description="Basic and acidic residues" evidence="7">
    <location>
        <begin position="519"/>
        <end position="528"/>
    </location>
</feature>
<dbReference type="AlphaFoldDB" id="A0A7W9LJQ9"/>
<organism evidence="11 12">
    <name type="scientific">Jiangella mangrovi</name>
    <dbReference type="NCBI Taxonomy" id="1524084"/>
    <lineage>
        <taxon>Bacteria</taxon>
        <taxon>Bacillati</taxon>
        <taxon>Actinomycetota</taxon>
        <taxon>Actinomycetes</taxon>
        <taxon>Jiangellales</taxon>
        <taxon>Jiangellaceae</taxon>
        <taxon>Jiangella</taxon>
    </lineage>
</organism>
<dbReference type="InterPro" id="IPR005845">
    <property type="entry name" value="A-D-PHexomutase_a/b/a-II"/>
</dbReference>
<comment type="caution">
    <text evidence="11">The sequence shown here is derived from an EMBL/GenBank/DDBJ whole genome shotgun (WGS) entry which is preliminary data.</text>
</comment>
<evidence type="ECO:0000256" key="6">
    <source>
        <dbReference type="ARBA" id="ARBA00023235"/>
    </source>
</evidence>
<dbReference type="GO" id="GO:0000287">
    <property type="term" value="F:magnesium ion binding"/>
    <property type="evidence" value="ECO:0007669"/>
    <property type="project" value="InterPro"/>
</dbReference>
<evidence type="ECO:0000256" key="7">
    <source>
        <dbReference type="SAM" id="MobiDB-lite"/>
    </source>
</evidence>
<keyword evidence="5" id="KW-0460">Magnesium</keyword>
<dbReference type="SUPFAM" id="SSF53738">
    <property type="entry name" value="Phosphoglucomutase, first 3 domains"/>
    <property type="match status" value="3"/>
</dbReference>
<evidence type="ECO:0000313" key="11">
    <source>
        <dbReference type="EMBL" id="MBB5786284.1"/>
    </source>
</evidence>
<evidence type="ECO:0000313" key="12">
    <source>
        <dbReference type="Proteomes" id="UP000542813"/>
    </source>
</evidence>
<dbReference type="InterPro" id="IPR005846">
    <property type="entry name" value="A-D-PHexomutase_a/b/a-III"/>
</dbReference>
<dbReference type="Pfam" id="PF02879">
    <property type="entry name" value="PGM_PMM_II"/>
    <property type="match status" value="1"/>
</dbReference>
<dbReference type="InterPro" id="IPR005844">
    <property type="entry name" value="A-D-PHexomutase_a/b/a-I"/>
</dbReference>
<keyword evidence="3" id="KW-0597">Phosphoprotein</keyword>
<keyword evidence="6 11" id="KW-0413">Isomerase</keyword>
<dbReference type="GO" id="GO:0005975">
    <property type="term" value="P:carbohydrate metabolic process"/>
    <property type="evidence" value="ECO:0007669"/>
    <property type="project" value="InterPro"/>
</dbReference>
<keyword evidence="4" id="KW-0479">Metal-binding</keyword>
<dbReference type="EC" id="5.4.2.2" evidence="11"/>
<dbReference type="Pfam" id="PF02880">
    <property type="entry name" value="PGM_PMM_III"/>
    <property type="match status" value="1"/>
</dbReference>
<feature type="region of interest" description="Disordered" evidence="7">
    <location>
        <begin position="461"/>
        <end position="605"/>
    </location>
</feature>
<dbReference type="EMBL" id="JACHMM010000001">
    <property type="protein sequence ID" value="MBB5786284.1"/>
    <property type="molecule type" value="Genomic_DNA"/>
</dbReference>
<gene>
    <name evidence="11" type="ORF">HD601_000859</name>
</gene>
<keyword evidence="12" id="KW-1185">Reference proteome</keyword>
<reference evidence="11 12" key="1">
    <citation type="submission" date="2020-08" db="EMBL/GenBank/DDBJ databases">
        <title>Sequencing the genomes of 1000 actinobacteria strains.</title>
        <authorList>
            <person name="Klenk H.-P."/>
        </authorList>
    </citation>
    <scope>NUCLEOTIDE SEQUENCE [LARGE SCALE GENOMIC DNA]</scope>
    <source>
        <strain evidence="11 12">DSM 102122</strain>
    </source>
</reference>
<evidence type="ECO:0000256" key="1">
    <source>
        <dbReference type="ARBA" id="ARBA00001946"/>
    </source>
</evidence>
<dbReference type="PANTHER" id="PTHR45745:SF1">
    <property type="entry name" value="PHOSPHOGLUCOMUTASE 2B-RELATED"/>
    <property type="match status" value="1"/>
</dbReference>
<protein>
    <submittedName>
        <fullName evidence="11">Phosphoglucomutase</fullName>
        <ecNumber evidence="11">5.4.2.2</ecNumber>
    </submittedName>
</protein>
<dbReference type="Proteomes" id="UP000542813">
    <property type="component" value="Unassembled WGS sequence"/>
</dbReference>
<feature type="domain" description="Alpha-D-phosphohexomutase alpha/beta/alpha" evidence="10">
    <location>
        <begin position="325"/>
        <end position="443"/>
    </location>
</feature>
<evidence type="ECO:0000259" key="8">
    <source>
        <dbReference type="Pfam" id="PF02878"/>
    </source>
</evidence>
<evidence type="ECO:0000256" key="2">
    <source>
        <dbReference type="ARBA" id="ARBA00010231"/>
    </source>
</evidence>
<evidence type="ECO:0000256" key="5">
    <source>
        <dbReference type="ARBA" id="ARBA00022842"/>
    </source>
</evidence>
<dbReference type="InterPro" id="IPR016066">
    <property type="entry name" value="A-D-PHexomutase_CS"/>
</dbReference>
<dbReference type="Gene3D" id="3.40.120.10">
    <property type="entry name" value="Alpha-D-Glucose-1,6-Bisphosphate, subunit A, domain 3"/>
    <property type="match status" value="3"/>
</dbReference>
<feature type="compositionally biased region" description="Basic and acidic residues" evidence="7">
    <location>
        <begin position="495"/>
        <end position="507"/>
    </location>
</feature>
<accession>A0A7W9LJQ9</accession>
<comment type="cofactor">
    <cofactor evidence="1">
        <name>Mg(2+)</name>
        <dbReference type="ChEBI" id="CHEBI:18420"/>
    </cofactor>
</comment>
<feature type="compositionally biased region" description="Low complexity" evidence="7">
    <location>
        <begin position="574"/>
        <end position="605"/>
    </location>
</feature>
<proteinExistence type="inferred from homology"/>
<dbReference type="GO" id="GO:0004614">
    <property type="term" value="F:phosphoglucomutase activity"/>
    <property type="evidence" value="ECO:0007669"/>
    <property type="project" value="UniProtKB-EC"/>
</dbReference>
<name>A0A7W9LJQ9_9ACTN</name>
<dbReference type="GO" id="GO:0006166">
    <property type="term" value="P:purine ribonucleoside salvage"/>
    <property type="evidence" value="ECO:0007669"/>
    <property type="project" value="TreeGrafter"/>
</dbReference>
<feature type="compositionally biased region" description="Basic residues" evidence="7">
    <location>
        <begin position="539"/>
        <end position="549"/>
    </location>
</feature>
<feature type="domain" description="Alpha-D-phosphohexomutase alpha/beta/alpha" evidence="8">
    <location>
        <begin position="40"/>
        <end position="180"/>
    </location>
</feature>
<feature type="compositionally biased region" description="Basic residues" evidence="7">
    <location>
        <begin position="508"/>
        <end position="518"/>
    </location>
</feature>
<dbReference type="Pfam" id="PF02878">
    <property type="entry name" value="PGM_PMM_I"/>
    <property type="match status" value="1"/>
</dbReference>
<feature type="domain" description="Alpha-D-phosphohexomutase alpha/beta/alpha" evidence="9">
    <location>
        <begin position="211"/>
        <end position="321"/>
    </location>
</feature>
<dbReference type="PROSITE" id="PS00710">
    <property type="entry name" value="PGM_PMM"/>
    <property type="match status" value="1"/>
</dbReference>
<sequence>MTNHPRAGLPAAPEDLVDVPQLVRAYYTTHPDPGDPGQRVAFGTSGHRGSSLGAAFNEDHIAATSQAICDYRAANGIDGPLFLGKDTHALSEPAWATAVEVFAANEVTLLVDADERYTPTPAVSHAILTYNSVPGRRRADGVVVTPSHNPPWDGGFKYNPPDGGPAGSEITGAIQDAANHYLERGLHGVRRLHLASARAAETTSTYDFLGAYVDDLPSVIDIAAIRAAGVRIGADPLGGASVDYWAAIAERHGLDLTVVNPLVDPTWRFMTLDWDGRIRMDCSSPYAMASLISKLSDGADFAVATGNDADADRHGIVTPDGGLMNPNHYLAVAIDYLFRHRADWPDATAVGKTLVSSSMIDRVAASLGRPLLEVPVGFKWFVPGLVDSSVGFGGEESAGASFLRRDGRVWTTDKDGIIACLLAAEIIAVTGSTPSEHYARLTEMFGDPVYARVDAPRVARAEGGPREAVAGAGDGDGAGRRGDHGEADGGAGQQRPDRRAQGRDQVRLVRRAPVRHRGRLQDLRRELRGAGAPGPHPGRGARRRRRRARVVVSGLPRRCGRWRTASTGPIGRTGAVPAARRRSAPAGGPRRSPAPSRWSRPATSC</sequence>
<evidence type="ECO:0000256" key="4">
    <source>
        <dbReference type="ARBA" id="ARBA00022723"/>
    </source>
</evidence>
<dbReference type="PANTHER" id="PTHR45745">
    <property type="entry name" value="PHOSPHOMANNOMUTASE 45A"/>
    <property type="match status" value="1"/>
</dbReference>
<dbReference type="GO" id="GO:0008973">
    <property type="term" value="F:phosphopentomutase activity"/>
    <property type="evidence" value="ECO:0007669"/>
    <property type="project" value="TreeGrafter"/>
</dbReference>